<dbReference type="EMBL" id="UGPY01000001">
    <property type="protein sequence ID" value="STY96272.1"/>
    <property type="molecule type" value="Genomic_DNA"/>
</dbReference>
<evidence type="ECO:0000313" key="13">
    <source>
        <dbReference type="Proteomes" id="UP000255230"/>
    </source>
</evidence>
<dbReference type="GO" id="GO:0005886">
    <property type="term" value="C:plasma membrane"/>
    <property type="evidence" value="ECO:0007669"/>
    <property type="project" value="UniProtKB-SubCell"/>
</dbReference>
<reference evidence="9 12" key="2">
    <citation type="submission" date="2017-12" db="EMBL/GenBank/DDBJ databases">
        <title>Phylogenetic diversity of female urinary microbiome.</title>
        <authorList>
            <person name="Thomas-White K."/>
            <person name="Wolfe A.J."/>
        </authorList>
    </citation>
    <scope>NUCLEOTIDE SEQUENCE [LARGE SCALE GENOMIC DNA]</scope>
    <source>
        <strain evidence="9 12">UMB0416</strain>
    </source>
</reference>
<dbReference type="NCBIfam" id="NF007112">
    <property type="entry name" value="PRK09561.1"/>
    <property type="match status" value="1"/>
</dbReference>
<comment type="subcellular location">
    <subcellularLocation>
        <location evidence="1">Cell inner membrane</location>
        <topology evidence="1">Multi-pass membrane protein</topology>
    </subcellularLocation>
    <subcellularLocation>
        <location evidence="7">Cell membrane</location>
        <topology evidence="7">Multi-pass membrane protein</topology>
    </subcellularLocation>
</comment>
<dbReference type="Proteomes" id="UP000255230">
    <property type="component" value="Unassembled WGS sequence"/>
</dbReference>
<keyword evidence="8" id="KW-0614">Plasmid</keyword>
<comment type="similarity">
    <text evidence="7">Belongs to the NhaA Na(+)/H(+) (TC 2.A.33) antiporter family.</text>
</comment>
<dbReference type="Proteomes" id="UP000234914">
    <property type="component" value="Unassembled WGS sequence"/>
</dbReference>
<protein>
    <recommendedName>
        <fullName evidence="7">Na(+)/H(+) antiporter NhaA</fullName>
    </recommendedName>
    <alternativeName>
        <fullName evidence="7">Sodium/proton antiporter NhaA</fullName>
    </alternativeName>
</protein>
<feature type="transmembrane region" description="Helical" evidence="7">
    <location>
        <begin position="260"/>
        <end position="284"/>
    </location>
</feature>
<feature type="transmembrane region" description="Helical" evidence="7">
    <location>
        <begin position="296"/>
        <end position="317"/>
    </location>
</feature>
<dbReference type="GO" id="GO:0015385">
    <property type="term" value="F:sodium:proton antiporter activity"/>
    <property type="evidence" value="ECO:0007669"/>
    <property type="project" value="UniProtKB-UniRule"/>
</dbReference>
<feature type="transmembrane region" description="Helical" evidence="7">
    <location>
        <begin position="129"/>
        <end position="148"/>
    </location>
</feature>
<reference evidence="11" key="1">
    <citation type="submission" date="2017-10" db="EMBL/GenBank/DDBJ databases">
        <title>Complete genome sequence of Moraxella osloensis NP7 isolated from human skin.</title>
        <authorList>
            <person name="Lee K."/>
            <person name="Lim J.Y."/>
            <person name="Hwang I."/>
        </authorList>
    </citation>
    <scope>NUCLEOTIDE SEQUENCE [LARGE SCALE GENOMIC DNA]</scope>
    <source>
        <strain evidence="11">NP7</strain>
        <plasmid evidence="11">pnp7-2</plasmid>
    </source>
</reference>
<dbReference type="Gene3D" id="1.20.1530.10">
    <property type="entry name" value="Na+/H+ antiporter like domain"/>
    <property type="match status" value="1"/>
</dbReference>
<dbReference type="InterPro" id="IPR004670">
    <property type="entry name" value="NhaA"/>
</dbReference>
<keyword evidence="7" id="KW-0050">Antiport</keyword>
<evidence type="ECO:0000256" key="7">
    <source>
        <dbReference type="HAMAP-Rule" id="MF_01844"/>
    </source>
</evidence>
<evidence type="ECO:0000313" key="9">
    <source>
        <dbReference type="EMBL" id="PKZ67818.1"/>
    </source>
</evidence>
<dbReference type="KEGG" id="mos:AXE82_07175"/>
<comment type="function">
    <text evidence="7">Na(+)/H(+) antiporter that extrudes sodium in exchange for external protons.</text>
</comment>
<organism evidence="9 12">
    <name type="scientific">Faucicola osloensis</name>
    <name type="common">Moraxella osloensis</name>
    <dbReference type="NCBI Taxonomy" id="34062"/>
    <lineage>
        <taxon>Bacteria</taxon>
        <taxon>Pseudomonadati</taxon>
        <taxon>Pseudomonadota</taxon>
        <taxon>Gammaproteobacteria</taxon>
        <taxon>Moraxellales</taxon>
        <taxon>Moraxellaceae</taxon>
        <taxon>Faucicola</taxon>
    </lineage>
</organism>
<evidence type="ECO:0000313" key="12">
    <source>
        <dbReference type="Proteomes" id="UP000234914"/>
    </source>
</evidence>
<evidence type="ECO:0000256" key="6">
    <source>
        <dbReference type="ARBA" id="ARBA00023201"/>
    </source>
</evidence>
<keyword evidence="2 7" id="KW-1003">Cell membrane</keyword>
<evidence type="ECO:0000313" key="8">
    <source>
        <dbReference type="EMBL" id="ATR79820.1"/>
    </source>
</evidence>
<gene>
    <name evidence="7 9" type="primary">nhaA</name>
    <name evidence="10" type="synonym">nhaA_1</name>
    <name evidence="9" type="ORF">CYJ96_11725</name>
    <name evidence="10" type="ORF">NCTC10465_00015</name>
    <name evidence="8" type="ORF">NP7_10665</name>
</gene>
<accession>A0A0X8K6X6</accession>
<reference evidence="8" key="4">
    <citation type="journal article" date="2018" name="Misainmurhag Hoiji">
        <title>Complete genome sequence of multidrug-resistant Moraxella osloensis NP7 with multiple plasmids isolated from human skin.</title>
        <authorList>
            <person name="Ganzorig M."/>
            <person name="Lim J.Y."/>
            <person name="Hwang I."/>
            <person name="Lee K."/>
        </authorList>
    </citation>
    <scope>NUCLEOTIDE SEQUENCE</scope>
    <source>
        <strain evidence="8">NP7</strain>
        <plasmid evidence="8">pNP7-2</plasmid>
    </source>
</reference>
<evidence type="ECO:0000313" key="10">
    <source>
        <dbReference type="EMBL" id="STY96272.1"/>
    </source>
</evidence>
<evidence type="ECO:0000313" key="11">
    <source>
        <dbReference type="Proteomes" id="UP000229340"/>
    </source>
</evidence>
<keyword evidence="4 7" id="KW-1133">Transmembrane helix</keyword>
<geneLocation type="plasmid" evidence="8">
    <name>pNP7-2</name>
</geneLocation>
<dbReference type="EMBL" id="CP024445">
    <property type="protein sequence ID" value="ATR79820.1"/>
    <property type="molecule type" value="Genomic_DNA"/>
</dbReference>
<reference evidence="10 13" key="5">
    <citation type="submission" date="2018-06" db="EMBL/GenBank/DDBJ databases">
        <authorList>
            <consortium name="Pathogen Informatics"/>
            <person name="Doyle S."/>
        </authorList>
    </citation>
    <scope>NUCLEOTIDE SEQUENCE [LARGE SCALE GENOMIC DNA]</scope>
    <source>
        <strain evidence="10 13">NCTC10465</strain>
    </source>
</reference>
<dbReference type="GO" id="GO:0006885">
    <property type="term" value="P:regulation of pH"/>
    <property type="evidence" value="ECO:0007669"/>
    <property type="project" value="UniProtKB-UniRule"/>
</dbReference>
<evidence type="ECO:0000256" key="1">
    <source>
        <dbReference type="ARBA" id="ARBA00004429"/>
    </source>
</evidence>
<proteinExistence type="inferred from homology"/>
<name>A0A0X8K6X6_FAUOS</name>
<feature type="transmembrane region" description="Helical" evidence="7">
    <location>
        <begin position="12"/>
        <end position="33"/>
    </location>
</feature>
<evidence type="ECO:0000256" key="3">
    <source>
        <dbReference type="ARBA" id="ARBA00022692"/>
    </source>
</evidence>
<sequence>MSNFQQTLKRFFAMDAAAGIVLAIAALLAMIVANSPLQESYEHLLHFPIAISFGDFVVKHHLLHWINDGLMAVFFFLVGLELKREMMVGELSNPRNIILPALAAMGGMVFPALIYLMFNYQNPDFAKGWAIPAATDIAFALGVLTLLGSRVPLSLKVFLTSIAIFDDIGAILIIALFYSSGLNLAALGVAALTLAVLFIMNRFNVTRISAYVIIGLVLWVAMLESGIHATIAGVLLAMFIPMTDSANPKISPLKELEHDLHHTVSFLILPVFAFANAGIHFGGAEGGFMASLTHPVSLGIIMGLLVGKMLGVMLFSWLGVKLKLANLPQGMNWGQVIGVAALCGIGFTMSLFIGSLAFAGLEIKPFDERLGIVMGSVLAGIIGYFYLNKTLPKQA</sequence>
<dbReference type="RefSeq" id="WP_036604826.1">
    <property type="nucleotide sequence ID" value="NZ_CBCRZU010000040.1"/>
</dbReference>
<feature type="transmembrane region" description="Helical" evidence="7">
    <location>
        <begin position="210"/>
        <end position="240"/>
    </location>
</feature>
<keyword evidence="13" id="KW-1185">Reference proteome</keyword>
<keyword evidence="5 7" id="KW-0472">Membrane</keyword>
<evidence type="ECO:0000256" key="2">
    <source>
        <dbReference type="ARBA" id="ARBA00022475"/>
    </source>
</evidence>
<feature type="transmembrane region" description="Helical" evidence="7">
    <location>
        <begin position="97"/>
        <end position="117"/>
    </location>
</feature>
<keyword evidence="7" id="KW-0406">Ion transport</keyword>
<keyword evidence="6 7" id="KW-0739">Sodium transport</keyword>
<keyword evidence="7" id="KW-0813">Transport</keyword>
<feature type="transmembrane region" description="Helical" evidence="7">
    <location>
        <begin position="370"/>
        <end position="387"/>
    </location>
</feature>
<feature type="transmembrane region" description="Helical" evidence="7">
    <location>
        <begin position="62"/>
        <end position="82"/>
    </location>
</feature>
<dbReference type="GeneID" id="35779731"/>
<dbReference type="Pfam" id="PF06965">
    <property type="entry name" value="Na_H_antiport_1"/>
    <property type="match status" value="1"/>
</dbReference>
<dbReference type="PANTHER" id="PTHR30341:SF0">
    <property type="entry name" value="NA(+)_H(+) ANTIPORTER NHAA"/>
    <property type="match status" value="1"/>
</dbReference>
<dbReference type="PANTHER" id="PTHR30341">
    <property type="entry name" value="SODIUM ION/PROTON ANTIPORTER NHAA-RELATED"/>
    <property type="match status" value="1"/>
</dbReference>
<dbReference type="AlphaFoldDB" id="A0A0X8K6X6"/>
<evidence type="ECO:0000256" key="4">
    <source>
        <dbReference type="ARBA" id="ARBA00022989"/>
    </source>
</evidence>
<feature type="transmembrane region" description="Helical" evidence="7">
    <location>
        <begin position="157"/>
        <end position="178"/>
    </location>
</feature>
<dbReference type="Proteomes" id="UP000229340">
    <property type="component" value="Plasmid pNP7-2"/>
</dbReference>
<feature type="transmembrane region" description="Helical" evidence="7">
    <location>
        <begin position="337"/>
        <end position="358"/>
    </location>
</feature>
<dbReference type="HAMAP" id="MF_01844">
    <property type="entry name" value="NhaA"/>
    <property type="match status" value="1"/>
</dbReference>
<dbReference type="NCBIfam" id="TIGR00773">
    <property type="entry name" value="NhaA"/>
    <property type="match status" value="1"/>
</dbReference>
<feature type="transmembrane region" description="Helical" evidence="7">
    <location>
        <begin position="184"/>
        <end position="203"/>
    </location>
</feature>
<dbReference type="EMBL" id="PKJS01000021">
    <property type="protein sequence ID" value="PKZ67818.1"/>
    <property type="molecule type" value="Genomic_DNA"/>
</dbReference>
<evidence type="ECO:0000256" key="5">
    <source>
        <dbReference type="ARBA" id="ARBA00023136"/>
    </source>
</evidence>
<keyword evidence="7" id="KW-0915">Sodium</keyword>
<comment type="catalytic activity">
    <reaction evidence="7">
        <text>Na(+)(in) + 2 H(+)(out) = Na(+)(out) + 2 H(+)(in)</text>
        <dbReference type="Rhea" id="RHEA:29251"/>
        <dbReference type="ChEBI" id="CHEBI:15378"/>
        <dbReference type="ChEBI" id="CHEBI:29101"/>
    </reaction>
</comment>
<reference evidence="8" key="3">
    <citation type="journal article" date="2018" name="Genome Announc.">
        <title>Complete Genome Sequences of Three Moraxella osloensis Strains Isolated from Human Skin.</title>
        <authorList>
            <person name="Lim J.Y."/>
            <person name="Hwang I."/>
            <person name="Ganzorig M."/>
            <person name="Huang S.L."/>
            <person name="Cho G.S."/>
            <person name="Franz C.M.A.P."/>
            <person name="Lee K."/>
        </authorList>
    </citation>
    <scope>NUCLEOTIDE SEQUENCE</scope>
    <source>
        <strain evidence="8">NP7</strain>
        <plasmid evidence="8">pNP7-2</plasmid>
    </source>
</reference>
<dbReference type="InterPro" id="IPR023171">
    <property type="entry name" value="Na/H_antiporter_dom_sf"/>
</dbReference>
<keyword evidence="3 7" id="KW-0812">Transmembrane</keyword>
<geneLocation type="plasmid" evidence="11">
    <name>pnp7-2</name>
</geneLocation>
<dbReference type="STRING" id="34062.AXE82_07175"/>
<dbReference type="OrthoDB" id="9808135at2"/>
<dbReference type="NCBIfam" id="NF007111">
    <property type="entry name" value="PRK09560.1"/>
    <property type="match status" value="1"/>
</dbReference>